<dbReference type="AlphaFoldDB" id="A0A9P8RTR3"/>
<evidence type="ECO:0000256" key="1">
    <source>
        <dbReference type="ARBA" id="ARBA00022737"/>
    </source>
</evidence>
<comment type="caution">
    <text evidence="5">The sequence shown here is derived from an EMBL/GenBank/DDBJ whole genome shotgun (WGS) entry which is preliminary data.</text>
</comment>
<gene>
    <name evidence="5" type="ORF">GP486_000341</name>
</gene>
<dbReference type="PROSITE" id="PS50088">
    <property type="entry name" value="ANK_REPEAT"/>
    <property type="match status" value="1"/>
</dbReference>
<evidence type="ECO:0000256" key="4">
    <source>
        <dbReference type="SAM" id="Phobius"/>
    </source>
</evidence>
<keyword evidence="4" id="KW-1133">Transmembrane helix</keyword>
<name>A0A9P8RTR3_9PEZI</name>
<keyword evidence="4" id="KW-0472">Membrane</keyword>
<dbReference type="PANTHER" id="PTHR24173:SF74">
    <property type="entry name" value="ANKYRIN REPEAT DOMAIN-CONTAINING PROTEIN 16"/>
    <property type="match status" value="1"/>
</dbReference>
<accession>A0A9P8RTR3</accession>
<dbReference type="InterPro" id="IPR036770">
    <property type="entry name" value="Ankyrin_rpt-contain_sf"/>
</dbReference>
<dbReference type="Proteomes" id="UP000750711">
    <property type="component" value="Unassembled WGS sequence"/>
</dbReference>
<evidence type="ECO:0000256" key="3">
    <source>
        <dbReference type="PROSITE-ProRule" id="PRU00023"/>
    </source>
</evidence>
<dbReference type="PROSITE" id="PS50297">
    <property type="entry name" value="ANK_REP_REGION"/>
    <property type="match status" value="1"/>
</dbReference>
<evidence type="ECO:0008006" key="7">
    <source>
        <dbReference type="Google" id="ProtNLM"/>
    </source>
</evidence>
<dbReference type="Gene3D" id="1.25.40.20">
    <property type="entry name" value="Ankyrin repeat-containing domain"/>
    <property type="match status" value="1"/>
</dbReference>
<proteinExistence type="predicted"/>
<dbReference type="SUPFAM" id="SSF48403">
    <property type="entry name" value="Ankyrin repeat"/>
    <property type="match status" value="1"/>
</dbReference>
<feature type="transmembrane region" description="Helical" evidence="4">
    <location>
        <begin position="446"/>
        <end position="465"/>
    </location>
</feature>
<sequence length="495" mass="56681">MDTPEGDVSAIQSGAMEPLPLYVEREDPFRALLTRIAWSANVLQKNMDEFIQDEARKPIDRYPTGLNPLCHPSTPIKQGIVRELYHAIQRKDGEAVALLINNNLVTANTTSEAGKTPLLEAVGTKSVLMVKELLDFGADPNAFGVTNFGFSTQADRTPLMLAASMGHLPLVKFFMEECHCDDSLVAPDGQIALRLAVANGYREIVDYLPARRGGGFLRWKAQHQKAIQRIKKASIKIFRFFKFFLWDIEKFFLWTIPKHAIVKPLKRLCAWCWENRRKFPDWCKHQVQQTYPRIKRFSKWVWKGVKAVPRAAWKFSTKTLPRWIKKFVLWLWKGVKALPGWLWNILTKRIPKAIHAFMVRIRPTFIWVGGVVWDIILKTASVLHTAFQAVITFFRNLTLKDIWHGFCDLLRAIFITFPRTIRPILLAFSDALFDMMESLFGIVGEIIWAIIVGTASFVVCMVTYVPRKLLTILQSLGGSFSKGFYEVAVWVSPKV</sequence>
<dbReference type="PANTHER" id="PTHR24173">
    <property type="entry name" value="ANKYRIN REPEAT CONTAINING"/>
    <property type="match status" value="1"/>
</dbReference>
<dbReference type="InterPro" id="IPR002110">
    <property type="entry name" value="Ankyrin_rpt"/>
</dbReference>
<dbReference type="SMART" id="SM00248">
    <property type="entry name" value="ANK"/>
    <property type="match status" value="3"/>
</dbReference>
<evidence type="ECO:0000256" key="2">
    <source>
        <dbReference type="ARBA" id="ARBA00023043"/>
    </source>
</evidence>
<keyword evidence="4" id="KW-0812">Transmembrane</keyword>
<feature type="repeat" description="ANK" evidence="3">
    <location>
        <begin position="113"/>
        <end position="145"/>
    </location>
</feature>
<organism evidence="5 6">
    <name type="scientific">Trichoglossum hirsutum</name>
    <dbReference type="NCBI Taxonomy" id="265104"/>
    <lineage>
        <taxon>Eukaryota</taxon>
        <taxon>Fungi</taxon>
        <taxon>Dikarya</taxon>
        <taxon>Ascomycota</taxon>
        <taxon>Pezizomycotina</taxon>
        <taxon>Geoglossomycetes</taxon>
        <taxon>Geoglossales</taxon>
        <taxon>Geoglossaceae</taxon>
        <taxon>Trichoglossum</taxon>
    </lineage>
</organism>
<evidence type="ECO:0000313" key="5">
    <source>
        <dbReference type="EMBL" id="KAH0566266.1"/>
    </source>
</evidence>
<keyword evidence="2 3" id="KW-0040">ANK repeat</keyword>
<dbReference type="Pfam" id="PF12796">
    <property type="entry name" value="Ank_2"/>
    <property type="match status" value="1"/>
</dbReference>
<reference evidence="5" key="1">
    <citation type="submission" date="2021-03" db="EMBL/GenBank/DDBJ databases">
        <title>Comparative genomics and phylogenomic investigation of the class Geoglossomycetes provide insights into ecological specialization and systematics.</title>
        <authorList>
            <person name="Melie T."/>
            <person name="Pirro S."/>
            <person name="Miller A.N."/>
            <person name="Quandt A."/>
        </authorList>
    </citation>
    <scope>NUCLEOTIDE SEQUENCE</scope>
    <source>
        <strain evidence="5">CAQ_001_2017</strain>
    </source>
</reference>
<protein>
    <recommendedName>
        <fullName evidence="7">Ankyrin</fullName>
    </recommendedName>
</protein>
<dbReference type="Pfam" id="PF00023">
    <property type="entry name" value="Ank"/>
    <property type="match status" value="1"/>
</dbReference>
<keyword evidence="1" id="KW-0677">Repeat</keyword>
<dbReference type="EMBL" id="JAGHQM010000020">
    <property type="protein sequence ID" value="KAH0566266.1"/>
    <property type="molecule type" value="Genomic_DNA"/>
</dbReference>
<evidence type="ECO:0000313" key="6">
    <source>
        <dbReference type="Proteomes" id="UP000750711"/>
    </source>
</evidence>
<keyword evidence="6" id="KW-1185">Reference proteome</keyword>